<dbReference type="InterPro" id="IPR036116">
    <property type="entry name" value="FN3_sf"/>
</dbReference>
<proteinExistence type="predicted"/>
<dbReference type="Pfam" id="PF00041">
    <property type="entry name" value="fn3"/>
    <property type="match status" value="1"/>
</dbReference>
<dbReference type="AlphaFoldDB" id="A0ABD0W5K1"/>
<dbReference type="Gene3D" id="2.60.40.10">
    <property type="entry name" value="Immunoglobulins"/>
    <property type="match status" value="2"/>
</dbReference>
<reference evidence="2 3" key="1">
    <citation type="submission" date="2024-06" db="EMBL/GenBank/DDBJ databases">
        <authorList>
            <person name="Pan Q."/>
            <person name="Wen M."/>
            <person name="Jouanno E."/>
            <person name="Zahm M."/>
            <person name="Klopp C."/>
            <person name="Cabau C."/>
            <person name="Louis A."/>
            <person name="Berthelot C."/>
            <person name="Parey E."/>
            <person name="Roest Crollius H."/>
            <person name="Montfort J."/>
            <person name="Robinson-Rechavi M."/>
            <person name="Bouchez O."/>
            <person name="Lampietro C."/>
            <person name="Lopez Roques C."/>
            <person name="Donnadieu C."/>
            <person name="Postlethwait J."/>
            <person name="Bobe J."/>
            <person name="Verreycken H."/>
            <person name="Guiguen Y."/>
        </authorList>
    </citation>
    <scope>NUCLEOTIDE SEQUENCE [LARGE SCALE GENOMIC DNA]</scope>
    <source>
        <strain evidence="2">Up_M1</strain>
        <tissue evidence="2">Testis</tissue>
    </source>
</reference>
<feature type="domain" description="Fibronectin type-III" evidence="1">
    <location>
        <begin position="247"/>
        <end position="336"/>
    </location>
</feature>
<dbReference type="PROSITE" id="PS50853">
    <property type="entry name" value="FN3"/>
    <property type="match status" value="3"/>
</dbReference>
<evidence type="ECO:0000259" key="1">
    <source>
        <dbReference type="PROSITE" id="PS50853"/>
    </source>
</evidence>
<dbReference type="SMART" id="SM00060">
    <property type="entry name" value="FN3"/>
    <property type="match status" value="7"/>
</dbReference>
<evidence type="ECO:0000313" key="2">
    <source>
        <dbReference type="EMBL" id="KAL0966459.1"/>
    </source>
</evidence>
<feature type="domain" description="Fibronectin type-III" evidence="1">
    <location>
        <begin position="77"/>
        <end position="164"/>
    </location>
</feature>
<dbReference type="EMBL" id="JAGEUA010000009">
    <property type="protein sequence ID" value="KAL0966459.1"/>
    <property type="molecule type" value="Genomic_DNA"/>
</dbReference>
<dbReference type="PANTHER" id="PTHR47135:SF1">
    <property type="entry name" value="FIBRONECTIN TYPE III DOMAIN-CONTAINING PROTEIN 7"/>
    <property type="match status" value="1"/>
</dbReference>
<accession>A0ABD0W5K1</accession>
<dbReference type="InterPro" id="IPR003961">
    <property type="entry name" value="FN3_dom"/>
</dbReference>
<name>A0ABD0W5K1_UMBPY</name>
<gene>
    <name evidence="2" type="ORF">UPYG_G00295540</name>
</gene>
<feature type="domain" description="Fibronectin type-III" evidence="1">
    <location>
        <begin position="505"/>
        <end position="590"/>
    </location>
</feature>
<sequence>MTVQWSRYADASSYKISATPLNSLESSAFTQFGGNYLMGSVNNLSPNTMYTMRVDAMDNLGNVMGSSELVDRTAPAVPSITQAYSKQSRSITVELTLETGANSYILRAESEVGNFFLETPVPSSPGTVIQLAPYTNYNLSVMSVNVAGRSQPSLPVQSMTVLPGPVLNSSSPSNNTILLAWSPVDHAILYTLSLIQHGSSSISIYNTTDHFMAFNSLEAGTTYCINATAWSLDGRTGDEHTVCQITRPPNPEAIVVSVTEGRSLGLTIYWNTVHGADIYFAKTSFGQNCTASQTYCVITPLLCGQNHSVIVVAQNSAGPSGPSNPEKFITFPCPPEHTWVEENVTGSCLVKWTAIPLVEFYTTFIKRDDGVEEICNTTDTSCSFQCTCGYSYITVVFAYNEAGSSPPGELLNYTTIPCCPENITIALVSTETLEIMWSSVRGVEIYETTAVETGGTLHCVDTSPVCALSDLSCNSRYSVVVTPCSETGGCNRTCRPLTHETAPCSPEILSVSQNSSSSFRVLYTAPNTLNTTYNVTAVGLTGTHTCQSNTTSCQLTELPCGNTYEVTAYAITAVGWSLPSYVMPLETGPCCPPTVTVNQVTQSMSNVTWSGATGASSYVTSLTSPRGQASCHTLDTHCLMGCITCGTNYSVNLEAVSRTGHKSECSYQGFSSIREQSHLLPPEDLHCVLHWKLFRNGDISWKEKCYLKVIAGR</sequence>
<dbReference type="SUPFAM" id="SSF49265">
    <property type="entry name" value="Fibronectin type III"/>
    <property type="match status" value="6"/>
</dbReference>
<comment type="caution">
    <text evidence="2">The sequence shown here is derived from an EMBL/GenBank/DDBJ whole genome shotgun (WGS) entry which is preliminary data.</text>
</comment>
<keyword evidence="3" id="KW-1185">Reference proteome</keyword>
<dbReference type="InterPro" id="IPR013783">
    <property type="entry name" value="Ig-like_fold"/>
</dbReference>
<dbReference type="CDD" id="cd00063">
    <property type="entry name" value="FN3"/>
    <property type="match status" value="2"/>
</dbReference>
<evidence type="ECO:0000313" key="3">
    <source>
        <dbReference type="Proteomes" id="UP001557470"/>
    </source>
</evidence>
<dbReference type="PANTHER" id="PTHR47135">
    <property type="entry name" value="FIBRONECTIN TYPE III DOMAIN-CONTAINING PROTEIN 7"/>
    <property type="match status" value="1"/>
</dbReference>
<organism evidence="2 3">
    <name type="scientific">Umbra pygmaea</name>
    <name type="common">Eastern mudminnow</name>
    <dbReference type="NCBI Taxonomy" id="75934"/>
    <lineage>
        <taxon>Eukaryota</taxon>
        <taxon>Metazoa</taxon>
        <taxon>Chordata</taxon>
        <taxon>Craniata</taxon>
        <taxon>Vertebrata</taxon>
        <taxon>Euteleostomi</taxon>
        <taxon>Actinopterygii</taxon>
        <taxon>Neopterygii</taxon>
        <taxon>Teleostei</taxon>
        <taxon>Protacanthopterygii</taxon>
        <taxon>Esociformes</taxon>
        <taxon>Umbridae</taxon>
        <taxon>Umbra</taxon>
    </lineage>
</organism>
<dbReference type="Proteomes" id="UP001557470">
    <property type="component" value="Unassembled WGS sequence"/>
</dbReference>
<protein>
    <recommendedName>
        <fullName evidence="1">Fibronectin type-III domain-containing protein</fullName>
    </recommendedName>
</protein>